<name>A0A9P6XN46_9FUNG</name>
<evidence type="ECO:0000313" key="3">
    <source>
        <dbReference type="Proteomes" id="UP000740926"/>
    </source>
</evidence>
<keyword evidence="3" id="KW-1185">Reference proteome</keyword>
<comment type="caution">
    <text evidence="2">The sequence shown here is derived from an EMBL/GenBank/DDBJ whole genome shotgun (WGS) entry which is preliminary data.</text>
</comment>
<proteinExistence type="predicted"/>
<evidence type="ECO:0000256" key="1">
    <source>
        <dbReference type="SAM" id="MobiDB-lite"/>
    </source>
</evidence>
<evidence type="ECO:0000313" key="2">
    <source>
        <dbReference type="EMBL" id="KAG1529149.1"/>
    </source>
</evidence>
<sequence>MSQPELSVVVPVFNERDNVTPLVTEITAALRAEGHHAGTARAAPCEPERPEHRGAHRRQACAGALDRHPGWRWPE</sequence>
<organism evidence="2 3">
    <name type="scientific">Rhizopus delemar</name>
    <dbReference type="NCBI Taxonomy" id="936053"/>
    <lineage>
        <taxon>Eukaryota</taxon>
        <taxon>Fungi</taxon>
        <taxon>Fungi incertae sedis</taxon>
        <taxon>Mucoromycota</taxon>
        <taxon>Mucoromycotina</taxon>
        <taxon>Mucoromycetes</taxon>
        <taxon>Mucorales</taxon>
        <taxon>Mucorineae</taxon>
        <taxon>Rhizopodaceae</taxon>
        <taxon>Rhizopus</taxon>
    </lineage>
</organism>
<feature type="region of interest" description="Disordered" evidence="1">
    <location>
        <begin position="34"/>
        <end position="63"/>
    </location>
</feature>
<reference evidence="2 3" key="1">
    <citation type="journal article" date="2020" name="Microb. Genom.">
        <title>Genetic diversity of clinical and environmental Mucorales isolates obtained from an investigation of mucormycosis cases among solid organ transplant recipients.</title>
        <authorList>
            <person name="Nguyen M.H."/>
            <person name="Kaul D."/>
            <person name="Muto C."/>
            <person name="Cheng S.J."/>
            <person name="Richter R.A."/>
            <person name="Bruno V.M."/>
            <person name="Liu G."/>
            <person name="Beyhan S."/>
            <person name="Sundermann A.J."/>
            <person name="Mounaud S."/>
            <person name="Pasculle A.W."/>
            <person name="Nierman W.C."/>
            <person name="Driscoll E."/>
            <person name="Cumbie R."/>
            <person name="Clancy C.J."/>
            <person name="Dupont C.L."/>
        </authorList>
    </citation>
    <scope>NUCLEOTIDE SEQUENCE [LARGE SCALE GENOMIC DNA]</scope>
    <source>
        <strain evidence="2 3">GL24</strain>
    </source>
</reference>
<dbReference type="AlphaFoldDB" id="A0A9P6XN46"/>
<protein>
    <submittedName>
        <fullName evidence="2">Uncharacterized protein</fullName>
    </submittedName>
</protein>
<gene>
    <name evidence="2" type="ORF">G6F50_018196</name>
</gene>
<dbReference type="EMBL" id="JAANIU010016210">
    <property type="protein sequence ID" value="KAG1529149.1"/>
    <property type="molecule type" value="Genomic_DNA"/>
</dbReference>
<dbReference type="Proteomes" id="UP000740926">
    <property type="component" value="Unassembled WGS sequence"/>
</dbReference>
<accession>A0A9P6XN46</accession>